<keyword evidence="3" id="KW-1185">Reference proteome</keyword>
<dbReference type="SMART" id="SM00471">
    <property type="entry name" value="HDc"/>
    <property type="match status" value="1"/>
</dbReference>
<dbReference type="Pfam" id="PF13487">
    <property type="entry name" value="HD_5"/>
    <property type="match status" value="1"/>
</dbReference>
<dbReference type="InterPro" id="IPR037522">
    <property type="entry name" value="HD_GYP_dom"/>
</dbReference>
<dbReference type="STRING" id="345632.GPICK_08705"/>
<dbReference type="HOGENOM" id="CLU_000445_92_10_7"/>
<dbReference type="PROSITE" id="PS51832">
    <property type="entry name" value="HD_GYP"/>
    <property type="match status" value="1"/>
</dbReference>
<dbReference type="Gene3D" id="1.10.3210.10">
    <property type="entry name" value="Hypothetical protein af1432"/>
    <property type="match status" value="1"/>
</dbReference>
<organism evidence="2 3">
    <name type="scientific">Geobacter pickeringii</name>
    <dbReference type="NCBI Taxonomy" id="345632"/>
    <lineage>
        <taxon>Bacteria</taxon>
        <taxon>Pseudomonadati</taxon>
        <taxon>Thermodesulfobacteriota</taxon>
        <taxon>Desulfuromonadia</taxon>
        <taxon>Geobacterales</taxon>
        <taxon>Geobacteraceae</taxon>
        <taxon>Geobacter</taxon>
    </lineage>
</organism>
<dbReference type="InterPro" id="IPR003607">
    <property type="entry name" value="HD/PDEase_dom"/>
</dbReference>
<dbReference type="CDD" id="cd00077">
    <property type="entry name" value="HDc"/>
    <property type="match status" value="1"/>
</dbReference>
<dbReference type="PANTHER" id="PTHR45228">
    <property type="entry name" value="CYCLIC DI-GMP PHOSPHODIESTERASE TM_0186-RELATED"/>
    <property type="match status" value="1"/>
</dbReference>
<keyword evidence="2" id="KW-0378">Hydrolase</keyword>
<dbReference type="GO" id="GO:0016787">
    <property type="term" value="F:hydrolase activity"/>
    <property type="evidence" value="ECO:0007669"/>
    <property type="project" value="UniProtKB-KW"/>
</dbReference>
<dbReference type="AlphaFoldDB" id="A0A0B5B9N4"/>
<name>A0A0B5B9N4_9BACT</name>
<dbReference type="SUPFAM" id="SSF109604">
    <property type="entry name" value="HD-domain/PDEase-like"/>
    <property type="match status" value="1"/>
</dbReference>
<evidence type="ECO:0000313" key="2">
    <source>
        <dbReference type="EMBL" id="AJE03423.1"/>
    </source>
</evidence>
<dbReference type="EMBL" id="CP009788">
    <property type="protein sequence ID" value="AJE03423.1"/>
    <property type="molecule type" value="Genomic_DNA"/>
</dbReference>
<proteinExistence type="predicted"/>
<evidence type="ECO:0000313" key="3">
    <source>
        <dbReference type="Proteomes" id="UP000057609"/>
    </source>
</evidence>
<dbReference type="KEGG" id="gpi:GPICK_08705"/>
<evidence type="ECO:0000259" key="1">
    <source>
        <dbReference type="PROSITE" id="PS51832"/>
    </source>
</evidence>
<feature type="domain" description="HD-GYP" evidence="1">
    <location>
        <begin position="189"/>
        <end position="389"/>
    </location>
</feature>
<dbReference type="InterPro" id="IPR052020">
    <property type="entry name" value="Cyclic_di-GMP/3'3'-cGAMP_PDE"/>
</dbReference>
<reference evidence="2 3" key="1">
    <citation type="journal article" date="2015" name="Genome Announc.">
        <title>Complete Genome of Geobacter pickeringii G13T, a Metal-Reducing Isolate from Sedimentary Kaolin Deposits.</title>
        <authorList>
            <person name="Badalamenti J.P."/>
            <person name="Bond D.R."/>
        </authorList>
    </citation>
    <scope>NUCLEOTIDE SEQUENCE [LARGE SCALE GENOMIC DNA]</scope>
    <source>
        <strain evidence="2 3">G13</strain>
    </source>
</reference>
<dbReference type="OrthoDB" id="9776250at2"/>
<gene>
    <name evidence="2" type="ORF">GPICK_08705</name>
</gene>
<dbReference type="Proteomes" id="UP000057609">
    <property type="component" value="Chromosome"/>
</dbReference>
<accession>A0A0B5B9N4</accession>
<dbReference type="PANTHER" id="PTHR45228:SF8">
    <property type="entry name" value="TWO-COMPONENT RESPONSE REGULATOR-RELATED"/>
    <property type="match status" value="1"/>
</dbReference>
<protein>
    <submittedName>
        <fullName evidence="2">HD family phosphohydrolase</fullName>
    </submittedName>
</protein>
<dbReference type="RefSeq" id="WP_039742293.1">
    <property type="nucleotide sequence ID" value="NZ_CP009788.1"/>
</dbReference>
<sequence length="397" mass="44265">MSLDLCKMSLQQTRDLLELTDATLRSLCCRRFTGEELYVEAIRRVLGGKGRRGPQSIFVAMNGEPGCLCRGRVFHLRSGEIIEGSEDILIDPSSVYAIPSLSDAVIVSNWSEASETIDTYQALFHPKVKEFVGAPITNFIACRISGEPRGAIFAFNYVREATEYDAGVLMSLAVVIGSLVTLSNEVRETESAFVYTIEALARACEAAEEATGEHIVRVNRYAGALAANLGLSPDFVETISYSAQMHDVGKIRVPNEILLKPGRLTADEERLMRLHPVFGEKILGDSPRLRVAREVAVAHHENWDGSGYPYGLKGGDIPLAGRIVKLADVYDALRSRRSYKPPLSHRDALEVFRRGDDRIEPKRHFDPDILKTFFEIEHMYESIYESVAVAPPREWSF</sequence>